<accession>A0AAV2M4B8</accession>
<evidence type="ECO:0000313" key="1">
    <source>
        <dbReference type="EMBL" id="CAL1608187.1"/>
    </source>
</evidence>
<dbReference type="EMBL" id="OZ035828">
    <property type="protein sequence ID" value="CAL1608187.1"/>
    <property type="molecule type" value="Genomic_DNA"/>
</dbReference>
<dbReference type="Proteomes" id="UP001497482">
    <property type="component" value="Chromosome 6"/>
</dbReference>
<sequence length="218" mass="24296">MELRELHLWQLQRLQHSGLKRGGQSEKREKARREGGRWKMCVRRGEDTCVRRARKRRVRGGGDTCVRRGRFVREEGKRYVCEGEKMGGGGGGGTGDGFLLLLLRPNSHEVESVVGTLWECAVGGVSWWRSAARGDSHMECGLSGPQPQFGRDGLSVGEMASVWERRPQCGRDGLSVGETASVWKRWPQCGRDGLSLGETASVWERWPQFGRDGLSVGD</sequence>
<reference evidence="1 2" key="1">
    <citation type="submission" date="2024-04" db="EMBL/GenBank/DDBJ databases">
        <authorList>
            <person name="Waldvogel A.-M."/>
            <person name="Schoenle A."/>
        </authorList>
    </citation>
    <scope>NUCLEOTIDE SEQUENCE [LARGE SCALE GENOMIC DNA]</scope>
</reference>
<organism evidence="1 2">
    <name type="scientific">Knipowitschia caucasica</name>
    <name type="common">Caucasian dwarf goby</name>
    <name type="synonym">Pomatoschistus caucasicus</name>
    <dbReference type="NCBI Taxonomy" id="637954"/>
    <lineage>
        <taxon>Eukaryota</taxon>
        <taxon>Metazoa</taxon>
        <taxon>Chordata</taxon>
        <taxon>Craniata</taxon>
        <taxon>Vertebrata</taxon>
        <taxon>Euteleostomi</taxon>
        <taxon>Actinopterygii</taxon>
        <taxon>Neopterygii</taxon>
        <taxon>Teleostei</taxon>
        <taxon>Neoteleostei</taxon>
        <taxon>Acanthomorphata</taxon>
        <taxon>Gobiaria</taxon>
        <taxon>Gobiiformes</taxon>
        <taxon>Gobioidei</taxon>
        <taxon>Gobiidae</taxon>
        <taxon>Gobiinae</taxon>
        <taxon>Knipowitschia</taxon>
    </lineage>
</organism>
<evidence type="ECO:0000313" key="2">
    <source>
        <dbReference type="Proteomes" id="UP001497482"/>
    </source>
</evidence>
<name>A0AAV2M4B8_KNICA</name>
<dbReference type="AlphaFoldDB" id="A0AAV2M4B8"/>
<gene>
    <name evidence="1" type="ORF">KC01_LOCUS35161</name>
</gene>
<protein>
    <submittedName>
        <fullName evidence="1">Uncharacterized protein</fullName>
    </submittedName>
</protein>
<keyword evidence="2" id="KW-1185">Reference proteome</keyword>
<proteinExistence type="predicted"/>